<organism evidence="2">
    <name type="scientific">Mus musculus</name>
    <name type="common">Mouse</name>
    <dbReference type="NCBI Taxonomy" id="10090"/>
    <lineage>
        <taxon>Eukaryota</taxon>
        <taxon>Metazoa</taxon>
        <taxon>Chordata</taxon>
        <taxon>Craniata</taxon>
        <taxon>Vertebrata</taxon>
        <taxon>Euteleostomi</taxon>
        <taxon>Mammalia</taxon>
        <taxon>Eutheria</taxon>
        <taxon>Euarchontoglires</taxon>
        <taxon>Glires</taxon>
        <taxon>Rodentia</taxon>
        <taxon>Myomorpha</taxon>
        <taxon>Muroidea</taxon>
        <taxon>Muridae</taxon>
        <taxon>Murinae</taxon>
        <taxon>Mus</taxon>
        <taxon>Mus</taxon>
    </lineage>
</organism>
<reference evidence="2" key="8">
    <citation type="journal article" date="2005" name="Science">
        <title>Antisense Transcription in the Mammalian Transcriptome.</title>
        <authorList>
            <consortium name="RIKEN Genome Exploration Research Group and Genome Science Group (Genome Network Project Core Group) and the FANTOM Consortium"/>
        </authorList>
    </citation>
    <scope>NUCLEOTIDE SEQUENCE</scope>
    <source>
        <strain evidence="2">NOD</strain>
        <tissue evidence="2">Activated spleen</tissue>
    </source>
</reference>
<accession>Q3U0Y7</accession>
<reference evidence="2" key="7">
    <citation type="journal article" date="2005" name="Science">
        <title>The Transcriptional Landscape of the Mammalian Genome.</title>
        <authorList>
            <consortium name="The FANTOM Consortium"/>
            <consortium name="Riken Genome Exploration Research Group and Genome Science Group (Genome Network Project Core Group)"/>
        </authorList>
    </citation>
    <scope>NUCLEOTIDE SEQUENCE</scope>
    <source>
        <strain evidence="2">NOD</strain>
        <tissue evidence="2">Activated spleen</tissue>
    </source>
</reference>
<reference evidence="2" key="4">
    <citation type="journal article" date="2001" name="Nature">
        <title>Functional annotation of a full-length mouse cDNA collection.</title>
        <authorList>
            <consortium name="The RIKEN Genome Exploration Research Group Phase II Team and the FANTOM Consortium"/>
        </authorList>
    </citation>
    <scope>NUCLEOTIDE SEQUENCE</scope>
    <source>
        <strain evidence="2">NOD</strain>
        <tissue evidence="2">Activated spleen</tissue>
    </source>
</reference>
<reference evidence="2" key="6">
    <citation type="submission" date="2004-03" db="EMBL/GenBank/DDBJ databases">
        <authorList>
            <person name="Arakawa T."/>
            <person name="Carninci P."/>
            <person name="Fukuda S."/>
            <person name="Hashizume W."/>
            <person name="Hayashida K."/>
            <person name="Hori F."/>
            <person name="Iida J."/>
            <person name="Imamura K."/>
            <person name="Imotani K."/>
            <person name="Itoh M."/>
            <person name="Kanagawa S."/>
            <person name="Kawai J."/>
            <person name="Kojima M."/>
            <person name="Konno H."/>
            <person name="Murata M."/>
            <person name="Nakamura M."/>
            <person name="Ninomiya N."/>
            <person name="Nishiyori H."/>
            <person name="Nomura K."/>
            <person name="Ohno M."/>
            <person name="Sakazume N."/>
            <person name="Sano H."/>
            <person name="Sasaki D."/>
            <person name="Shibata K."/>
            <person name="Shiraki T."/>
            <person name="Tagami M."/>
            <person name="Tagami Y."/>
            <person name="Waki K."/>
            <person name="Watahiki A."/>
            <person name="Muramatsu M."/>
            <person name="Hayashizaki Y."/>
        </authorList>
    </citation>
    <scope>NUCLEOTIDE SEQUENCE</scope>
    <source>
        <strain evidence="2">NOD</strain>
        <tissue evidence="2">Activated spleen</tissue>
    </source>
</reference>
<evidence type="ECO:0000256" key="1">
    <source>
        <dbReference type="SAM" id="MobiDB-lite"/>
    </source>
</evidence>
<feature type="region of interest" description="Disordered" evidence="1">
    <location>
        <begin position="1"/>
        <end position="40"/>
    </location>
</feature>
<proteinExistence type="evidence at transcript level"/>
<reference evidence="2" key="2">
    <citation type="journal article" date="2000" name="Genome Res.">
        <title>Normalization and subtraction of cap-trapper-selected cDNAs to prepare full-length cDNA libraries for rapid discovery of new genes.</title>
        <authorList>
            <person name="Carninci P."/>
            <person name="Shibata Y."/>
            <person name="Hayatsu N."/>
            <person name="Sugahara Y."/>
            <person name="Shibata K."/>
            <person name="Itoh M."/>
            <person name="Konno H."/>
            <person name="Okazaki Y."/>
            <person name="Muramatsu M."/>
            <person name="Hayashizaki Y."/>
        </authorList>
    </citation>
    <scope>NUCLEOTIDE SEQUENCE</scope>
    <source>
        <strain evidence="2">NOD</strain>
        <tissue evidence="2">Activated spleen</tissue>
    </source>
</reference>
<reference evidence="2" key="3">
    <citation type="journal article" date="2000" name="Genome Res.">
        <title>RIKEN integrated sequence analysis (RISA) system--384-format sequencing pipeline with 384 multicapillary sequencer.</title>
        <authorList>
            <person name="Shibata K."/>
            <person name="Itoh M."/>
            <person name="Aizawa K."/>
            <person name="Nagaoka S."/>
            <person name="Sasaki N."/>
            <person name="Carninci P."/>
            <person name="Konno H."/>
            <person name="Akiyama J."/>
            <person name="Nishi K."/>
            <person name="Kitsunai T."/>
            <person name="Tashiro H."/>
            <person name="Itoh M."/>
            <person name="Sumi N."/>
            <person name="Ishii Y."/>
            <person name="Nakamura S."/>
            <person name="Hazama M."/>
            <person name="Nishine T."/>
            <person name="Harada A."/>
            <person name="Yamamoto R."/>
            <person name="Matsumoto H."/>
            <person name="Sakaguchi S."/>
            <person name="Ikegami T."/>
            <person name="Kashiwagi K."/>
            <person name="Fujiwake S."/>
            <person name="Inoue K."/>
            <person name="Togawa Y."/>
            <person name="Izawa M."/>
            <person name="Ohara E."/>
            <person name="Watahiki M."/>
            <person name="Yoneda Y."/>
            <person name="Ishikawa T."/>
            <person name="Ozawa K."/>
            <person name="Tanaka T."/>
            <person name="Matsuura S."/>
            <person name="Kawai J."/>
            <person name="Okazaki Y."/>
            <person name="Muramatsu M."/>
            <person name="Inoue Y."/>
            <person name="Kira A."/>
            <person name="Hayashizaki Y."/>
        </authorList>
    </citation>
    <scope>NUCLEOTIDE SEQUENCE</scope>
    <source>
        <strain evidence="2">NOD</strain>
        <tissue evidence="2">Activated spleen</tissue>
    </source>
</reference>
<dbReference type="AlphaFoldDB" id="Q3U0Y7"/>
<reference evidence="2" key="1">
    <citation type="journal article" date="1999" name="Methods Enzymol.">
        <title>High-efficiency full-length cDNA cloning.</title>
        <authorList>
            <person name="Carninci P."/>
            <person name="Hayashizaki Y."/>
        </authorList>
    </citation>
    <scope>NUCLEOTIDE SEQUENCE</scope>
    <source>
        <strain evidence="2">NOD</strain>
        <tissue evidence="2">Activated spleen</tissue>
    </source>
</reference>
<name>Q3U0Y7_MOUSE</name>
<reference evidence="2" key="5">
    <citation type="journal article" date="2002" name="Nature">
        <title>Analysis of the mouse transcriptome based on functional annotation of 60,770 full-length cDNAs.</title>
        <authorList>
            <consortium name="The FANTOM Consortium and the RIKEN Genome Exploration Research Group Phase I and II Team"/>
        </authorList>
    </citation>
    <scope>NUCLEOTIDE SEQUENCE</scope>
    <source>
        <strain evidence="2">NOD</strain>
        <tissue evidence="2">Activated spleen</tissue>
    </source>
</reference>
<protein>
    <submittedName>
        <fullName evidence="2">Uncharacterized protein</fullName>
    </submittedName>
</protein>
<dbReference type="EMBL" id="AK156446">
    <property type="protein sequence ID" value="BAE33714.1"/>
    <property type="molecule type" value="mRNA"/>
</dbReference>
<sequence length="40" mass="4507">MAQWVRAPDCFSEGPKFKSQQPHGGSQPPVMRSDSLFWSV</sequence>
<evidence type="ECO:0000313" key="2">
    <source>
        <dbReference type="EMBL" id="BAE33714.1"/>
    </source>
</evidence>